<feature type="non-terminal residue" evidence="1">
    <location>
        <position position="80"/>
    </location>
</feature>
<dbReference type="AlphaFoldDB" id="A0A382NCS1"/>
<gene>
    <name evidence="1" type="ORF">METZ01_LOCUS311868</name>
</gene>
<evidence type="ECO:0000313" key="1">
    <source>
        <dbReference type="EMBL" id="SVC59014.1"/>
    </source>
</evidence>
<dbReference type="EMBL" id="UINC01099611">
    <property type="protein sequence ID" value="SVC59014.1"/>
    <property type="molecule type" value="Genomic_DNA"/>
</dbReference>
<name>A0A382NCS1_9ZZZZ</name>
<reference evidence="1" key="1">
    <citation type="submission" date="2018-05" db="EMBL/GenBank/DDBJ databases">
        <authorList>
            <person name="Lanie J.A."/>
            <person name="Ng W.-L."/>
            <person name="Kazmierczak K.M."/>
            <person name="Andrzejewski T.M."/>
            <person name="Davidsen T.M."/>
            <person name="Wayne K.J."/>
            <person name="Tettelin H."/>
            <person name="Glass J.I."/>
            <person name="Rusch D."/>
            <person name="Podicherti R."/>
            <person name="Tsui H.-C.T."/>
            <person name="Winkler M.E."/>
        </authorList>
    </citation>
    <scope>NUCLEOTIDE SEQUENCE</scope>
</reference>
<protein>
    <submittedName>
        <fullName evidence="1">Uncharacterized protein</fullName>
    </submittedName>
</protein>
<organism evidence="1">
    <name type="scientific">marine metagenome</name>
    <dbReference type="NCBI Taxonomy" id="408172"/>
    <lineage>
        <taxon>unclassified sequences</taxon>
        <taxon>metagenomes</taxon>
        <taxon>ecological metagenomes</taxon>
    </lineage>
</organism>
<sequence>MLAKNRNLSIKTIALILMVLILAFFTLGAKELKIERIDLKQYLMSMNLGFSSRINLVDQGEGFFFFGWHSRTPESNEGLI</sequence>
<proteinExistence type="predicted"/>
<accession>A0A382NCS1</accession>